<name>C7Q017_CATAD</name>
<comment type="pathway">
    <text evidence="1">Secondary metabolite biosynthesis; hopanoid biosynthesis.</text>
</comment>
<dbReference type="EC" id="5.4.99.17" evidence="7"/>
<evidence type="ECO:0000256" key="1">
    <source>
        <dbReference type="ARBA" id="ARBA00004999"/>
    </source>
</evidence>
<accession>C7Q017</accession>
<dbReference type="InterPro" id="IPR008930">
    <property type="entry name" value="Terpenoid_cyclase/PrenylTrfase"/>
</dbReference>
<dbReference type="GO" id="GO:0051007">
    <property type="term" value="F:squalene-hopene cyclase activity"/>
    <property type="evidence" value="ECO:0007669"/>
    <property type="project" value="UniProtKB-EC"/>
</dbReference>
<comment type="similarity">
    <text evidence="2">Belongs to the terpene cyclase/mutase family.</text>
</comment>
<dbReference type="InterPro" id="IPR018333">
    <property type="entry name" value="Squalene_cyclase"/>
</dbReference>
<dbReference type="InterPro" id="IPR006400">
    <property type="entry name" value="Hopene-cyclase"/>
</dbReference>
<feature type="domain" description="Squalene cyclase C-terminal" evidence="5">
    <location>
        <begin position="310"/>
        <end position="622"/>
    </location>
</feature>
<dbReference type="NCBIfam" id="TIGR01507">
    <property type="entry name" value="hopene_cyclase"/>
    <property type="match status" value="1"/>
</dbReference>
<dbReference type="AlphaFoldDB" id="C7Q017"/>
<keyword evidence="8" id="KW-1185">Reference proteome</keyword>
<dbReference type="PANTHER" id="PTHR11764:SF20">
    <property type="entry name" value="LANOSTEROL SYNTHASE"/>
    <property type="match status" value="1"/>
</dbReference>
<evidence type="ECO:0000259" key="5">
    <source>
        <dbReference type="Pfam" id="PF13243"/>
    </source>
</evidence>
<dbReference type="Gene3D" id="1.50.10.20">
    <property type="match status" value="2"/>
</dbReference>
<dbReference type="Proteomes" id="UP000000851">
    <property type="component" value="Chromosome"/>
</dbReference>
<proteinExistence type="inferred from homology"/>
<gene>
    <name evidence="7" type="ordered locus">Caci_6664</name>
</gene>
<dbReference type="HOGENOM" id="CLU_019345_0_0_11"/>
<dbReference type="PANTHER" id="PTHR11764">
    <property type="entry name" value="TERPENE CYCLASE/MUTASE FAMILY MEMBER"/>
    <property type="match status" value="1"/>
</dbReference>
<dbReference type="RefSeq" id="WP_015795239.1">
    <property type="nucleotide sequence ID" value="NC_013131.1"/>
</dbReference>
<evidence type="ECO:0000256" key="4">
    <source>
        <dbReference type="ARBA" id="ARBA00023235"/>
    </source>
</evidence>
<evidence type="ECO:0000259" key="6">
    <source>
        <dbReference type="Pfam" id="PF13249"/>
    </source>
</evidence>
<evidence type="ECO:0000313" key="7">
    <source>
        <dbReference type="EMBL" id="ACU75510.1"/>
    </source>
</evidence>
<dbReference type="EMBL" id="CP001700">
    <property type="protein sequence ID" value="ACU75510.1"/>
    <property type="molecule type" value="Genomic_DNA"/>
</dbReference>
<dbReference type="eggNOG" id="COG1657">
    <property type="taxonomic scope" value="Bacteria"/>
</dbReference>
<dbReference type="InterPro" id="IPR032696">
    <property type="entry name" value="SQ_cyclase_C"/>
</dbReference>
<keyword evidence="3" id="KW-0677">Repeat</keyword>
<keyword evidence="4 7" id="KW-0413">Isomerase</keyword>
<evidence type="ECO:0000256" key="2">
    <source>
        <dbReference type="ARBA" id="ARBA00009755"/>
    </source>
</evidence>
<dbReference type="Pfam" id="PF13243">
    <property type="entry name" value="SQHop_cyclase_C"/>
    <property type="match status" value="1"/>
</dbReference>
<sequence>MTDVIDKAVAATGPADPSQGAAATLQAAADHLLGLQDDAGWWKGELETNVTMDAEDLLLRQFLGIRTEEVTREAGDWIRSQQRADGTWANFFDGPADLSTTIEAYTALRMAGDAKDAEHMRAARTYILDSGGIEASRVFTRIWLALFGEWQWSDLPVMPPELIYLPKWFPLNVYDWACWARQTVVPLTIVNALRPVRPLGFDLKELRTGRRAPAQRGLFSTLDRALHVYERKPLRSVRDAALRRSADWIIARQEADGSWGGIQPPWVYSLMALNLLGYGVDHPVMRKGIEGLDRFTIRDERGRRLEACQSPVWDTVLAMTALRDAELPENHPALVKAADWVLGEEITNPGDWSVRRPRVAPGGWAFEFDNDGYPDVDDTAEVVLALNRVAHPDAPAAIRRGVDWLEGMACKDGGYGAFDADNTRTLALKLPFCDFGAVIDPPTADVTAHTLEAYAALGLANSRASQRALEWLVKAQERDGSWFGRWGANHVYGTGAVVPAMVAVGVDPEDEMIRRAVRWLEEHQNDDGGWGEDLRSYRDKSWIGRGVSTASQTAWALLALLAAGEERGTAVEQGVRFLIRTQRADGTWDEDHYTGTGFPGDFYLNYHLYRLVFPISALGRYVRAVGAAGDGGDAGHAGHAGTVS</sequence>
<dbReference type="InterPro" id="IPR032697">
    <property type="entry name" value="SQ_cyclase_N"/>
</dbReference>
<dbReference type="GO" id="GO:0016104">
    <property type="term" value="P:triterpenoid biosynthetic process"/>
    <property type="evidence" value="ECO:0007669"/>
    <property type="project" value="InterPro"/>
</dbReference>
<protein>
    <submittedName>
        <fullName evidence="7">Squalene-hopene cyclase</fullName>
        <ecNumber evidence="7">5.4.99.17</ecNumber>
    </submittedName>
</protein>
<dbReference type="CDD" id="cd02892">
    <property type="entry name" value="SQCY_1"/>
    <property type="match status" value="1"/>
</dbReference>
<dbReference type="InParanoid" id="C7Q017"/>
<dbReference type="KEGG" id="cai:Caci_6664"/>
<evidence type="ECO:0000313" key="8">
    <source>
        <dbReference type="Proteomes" id="UP000000851"/>
    </source>
</evidence>
<dbReference type="SFLD" id="SFLDG01016">
    <property type="entry name" value="Prenyltransferase_Like_2"/>
    <property type="match status" value="1"/>
</dbReference>
<dbReference type="NCBIfam" id="TIGR01787">
    <property type="entry name" value="squalene_cyclas"/>
    <property type="match status" value="1"/>
</dbReference>
<dbReference type="OrthoDB" id="9758578at2"/>
<feature type="domain" description="Squalene cyclase N-terminal" evidence="6">
    <location>
        <begin position="26"/>
        <end position="300"/>
    </location>
</feature>
<reference evidence="7 8" key="1">
    <citation type="journal article" date="2009" name="Stand. Genomic Sci.">
        <title>Complete genome sequence of Catenulispora acidiphila type strain (ID 139908).</title>
        <authorList>
            <person name="Copeland A."/>
            <person name="Lapidus A."/>
            <person name="Glavina Del Rio T."/>
            <person name="Nolan M."/>
            <person name="Lucas S."/>
            <person name="Chen F."/>
            <person name="Tice H."/>
            <person name="Cheng J.F."/>
            <person name="Bruce D."/>
            <person name="Goodwin L."/>
            <person name="Pitluck S."/>
            <person name="Mikhailova N."/>
            <person name="Pati A."/>
            <person name="Ivanova N."/>
            <person name="Mavromatis K."/>
            <person name="Chen A."/>
            <person name="Palaniappan K."/>
            <person name="Chain P."/>
            <person name="Land M."/>
            <person name="Hauser L."/>
            <person name="Chang Y.J."/>
            <person name="Jeffries C.D."/>
            <person name="Chertkov O."/>
            <person name="Brettin T."/>
            <person name="Detter J.C."/>
            <person name="Han C."/>
            <person name="Ali Z."/>
            <person name="Tindall B.J."/>
            <person name="Goker M."/>
            <person name="Bristow J."/>
            <person name="Eisen J.A."/>
            <person name="Markowitz V."/>
            <person name="Hugenholtz P."/>
            <person name="Kyrpides N.C."/>
            <person name="Klenk H.P."/>
        </authorList>
    </citation>
    <scope>NUCLEOTIDE SEQUENCE [LARGE SCALE GENOMIC DNA]</scope>
    <source>
        <strain evidence="8">DSM 44928 / JCM 14897 / NBRC 102108 / NRRL B-24433 / ID139908</strain>
    </source>
</reference>
<dbReference type="SUPFAM" id="SSF48239">
    <property type="entry name" value="Terpenoid cyclases/Protein prenyltransferases"/>
    <property type="match status" value="2"/>
</dbReference>
<organism evidence="7 8">
    <name type="scientific">Catenulispora acidiphila (strain DSM 44928 / JCM 14897 / NBRC 102108 / NRRL B-24433 / ID139908)</name>
    <dbReference type="NCBI Taxonomy" id="479433"/>
    <lineage>
        <taxon>Bacteria</taxon>
        <taxon>Bacillati</taxon>
        <taxon>Actinomycetota</taxon>
        <taxon>Actinomycetes</taxon>
        <taxon>Catenulisporales</taxon>
        <taxon>Catenulisporaceae</taxon>
        <taxon>Catenulispora</taxon>
    </lineage>
</organism>
<evidence type="ECO:0000256" key="3">
    <source>
        <dbReference type="ARBA" id="ARBA00022737"/>
    </source>
</evidence>
<dbReference type="Pfam" id="PF13249">
    <property type="entry name" value="SQHop_cyclase_N"/>
    <property type="match status" value="1"/>
</dbReference>
<dbReference type="GO" id="GO:0005811">
    <property type="term" value="C:lipid droplet"/>
    <property type="evidence" value="ECO:0007669"/>
    <property type="project" value="InterPro"/>
</dbReference>
<dbReference type="UniPathway" id="UPA00337"/>
<dbReference type="STRING" id="479433.Caci_6664"/>